<evidence type="ECO:0000313" key="2">
    <source>
        <dbReference type="Proteomes" id="UP001501095"/>
    </source>
</evidence>
<comment type="caution">
    <text evidence="1">The sequence shown here is derived from an EMBL/GenBank/DDBJ whole genome shotgun (WGS) entry which is preliminary data.</text>
</comment>
<sequence>MNTRPVKSDRVVKCGVTEVYIARKFGICESQTMRESTQSEHCGTSEIRTPEFRFSVEYRSVEGCPAVKACLSEVDGCLECGSGEINTLCECCTRKGCEISEGDSGQILHSGEACTTKTDPAESN</sequence>
<protein>
    <submittedName>
        <fullName evidence="1">Uncharacterized protein</fullName>
    </submittedName>
</protein>
<proteinExistence type="predicted"/>
<reference evidence="1 2" key="1">
    <citation type="journal article" date="2019" name="Int. J. Syst. Evol. Microbiol.">
        <title>The Global Catalogue of Microorganisms (GCM) 10K type strain sequencing project: providing services to taxonomists for standard genome sequencing and annotation.</title>
        <authorList>
            <consortium name="The Broad Institute Genomics Platform"/>
            <consortium name="The Broad Institute Genome Sequencing Center for Infectious Disease"/>
            <person name="Wu L."/>
            <person name="Ma J."/>
        </authorList>
    </citation>
    <scope>NUCLEOTIDE SEQUENCE [LARGE SCALE GENOMIC DNA]</scope>
    <source>
        <strain evidence="1 2">JCM 6924</strain>
    </source>
</reference>
<accession>A0ABN3NW60</accession>
<dbReference type="Proteomes" id="UP001501095">
    <property type="component" value="Unassembled WGS sequence"/>
</dbReference>
<keyword evidence="2" id="KW-1185">Reference proteome</keyword>
<organism evidence="1 2">
    <name type="scientific">Streptomyces levis</name>
    <dbReference type="NCBI Taxonomy" id="285566"/>
    <lineage>
        <taxon>Bacteria</taxon>
        <taxon>Bacillati</taxon>
        <taxon>Actinomycetota</taxon>
        <taxon>Actinomycetes</taxon>
        <taxon>Kitasatosporales</taxon>
        <taxon>Streptomycetaceae</taxon>
        <taxon>Streptomyces</taxon>
    </lineage>
</organism>
<gene>
    <name evidence="1" type="ORF">GCM10010423_45980</name>
</gene>
<evidence type="ECO:0000313" key="1">
    <source>
        <dbReference type="EMBL" id="GAA2542081.1"/>
    </source>
</evidence>
<name>A0ABN3NW60_9ACTN</name>
<dbReference type="EMBL" id="BAAATM010000015">
    <property type="protein sequence ID" value="GAA2542081.1"/>
    <property type="molecule type" value="Genomic_DNA"/>
</dbReference>